<keyword evidence="5" id="KW-1185">Reference proteome</keyword>
<dbReference type="Gene3D" id="1.25.10.10">
    <property type="entry name" value="Leucine-rich Repeat Variant"/>
    <property type="match status" value="1"/>
</dbReference>
<dbReference type="HOGENOM" id="CLU_043710_0_0_1"/>
<dbReference type="InParanoid" id="T1G7U3"/>
<dbReference type="PANTHER" id="PTHR13554:SF10">
    <property type="entry name" value="26S PROTEASOME NON-ATPASE REGULATORY SUBUNIT 5"/>
    <property type="match status" value="1"/>
</dbReference>
<reference evidence="4" key="3">
    <citation type="submission" date="2015-06" db="UniProtKB">
        <authorList>
            <consortium name="EnsemblMetazoa"/>
        </authorList>
    </citation>
    <scope>IDENTIFICATION</scope>
</reference>
<protein>
    <recommendedName>
        <fullName evidence="2">26S proteasome non-ATPase regulatory subunit 5</fullName>
    </recommendedName>
</protein>
<dbReference type="EMBL" id="KB097739">
    <property type="protein sequence ID" value="ESN90926.1"/>
    <property type="molecule type" value="Genomic_DNA"/>
</dbReference>
<dbReference type="OMA" id="HSHPMET"/>
<dbReference type="AlphaFoldDB" id="T1G7U3"/>
<dbReference type="OrthoDB" id="10250600at2759"/>
<dbReference type="STRING" id="6412.T1G7U3"/>
<dbReference type="InterPro" id="IPR011989">
    <property type="entry name" value="ARM-like"/>
</dbReference>
<reference evidence="5" key="1">
    <citation type="submission" date="2012-12" db="EMBL/GenBank/DDBJ databases">
        <authorList>
            <person name="Hellsten U."/>
            <person name="Grimwood J."/>
            <person name="Chapman J.A."/>
            <person name="Shapiro H."/>
            <person name="Aerts A."/>
            <person name="Otillar R.P."/>
            <person name="Terry A.Y."/>
            <person name="Boore J.L."/>
            <person name="Simakov O."/>
            <person name="Marletaz F."/>
            <person name="Cho S.-J."/>
            <person name="Edsinger-Gonzales E."/>
            <person name="Havlak P."/>
            <person name="Kuo D.-H."/>
            <person name="Larsson T."/>
            <person name="Lv J."/>
            <person name="Arendt D."/>
            <person name="Savage R."/>
            <person name="Osoegawa K."/>
            <person name="de Jong P."/>
            <person name="Lindberg D.R."/>
            <person name="Seaver E.C."/>
            <person name="Weisblat D.A."/>
            <person name="Putnam N.H."/>
            <person name="Grigoriev I.V."/>
            <person name="Rokhsar D.S."/>
        </authorList>
    </citation>
    <scope>NUCLEOTIDE SEQUENCE</scope>
</reference>
<dbReference type="KEGG" id="hro:HELRODRAFT_90681"/>
<evidence type="ECO:0000313" key="5">
    <source>
        <dbReference type="Proteomes" id="UP000015101"/>
    </source>
</evidence>
<evidence type="ECO:0000313" key="4">
    <source>
        <dbReference type="EnsemblMetazoa" id="HelroP90681"/>
    </source>
</evidence>
<evidence type="ECO:0000313" key="3">
    <source>
        <dbReference type="EMBL" id="ESN90926.1"/>
    </source>
</evidence>
<dbReference type="Pfam" id="PF10508">
    <property type="entry name" value="Proteasom_PSMB"/>
    <property type="match status" value="1"/>
</dbReference>
<dbReference type="EMBL" id="AMQM01008227">
    <property type="status" value="NOT_ANNOTATED_CDS"/>
    <property type="molecule type" value="Genomic_DNA"/>
</dbReference>
<dbReference type="PANTHER" id="PTHR13554">
    <property type="entry name" value="26S PROTEASOME NON-ATPASE REGULATORY SUBUNIT 5-RELATED"/>
    <property type="match status" value="1"/>
</dbReference>
<dbReference type="CTD" id="20217140"/>
<dbReference type="FunFam" id="1.25.10.10:FF:001137">
    <property type="entry name" value="Predicted protein"/>
    <property type="match status" value="1"/>
</dbReference>
<gene>
    <name evidence="4" type="primary">20217140</name>
    <name evidence="3" type="ORF">HELRODRAFT_90681</name>
</gene>
<sequence>MTTIENLSAILQSLPNSGDTILTLAELDAALTAISPSALASFVPQLKFDNLFRCLYSSNGNQLECCCNVLCKLLTAVSPAVILGNFNQQLVEGLKSGNVHIKNLSLHQVSIISFAKDSGQHFSNYGEIIRLTIEQLQSDLPGVAATTHNILIKIGETSEGAFLLLSTECLKLFTDVACSKDIVKFRVYEVIVEIATNTPESLYYLISQGDSELNFISKLVKEIFENDGDILSQLNAIEIASKFAMSRHGFAYLESLNVDERLQNLLQKSSDDPFGGLLLPGLIKFFGSLCYIQPSFVNSKYQKFTEVVLESLRSRDSSLLLIAVQTIGLIGSSVAGKLALRQTEEQQSEVLSLVHSWFYKVSSKDLVSQLVAISSQPILALKIAAFSVLKALANLMWGQKALKNCASFEEYLLNRRTETTKEGLDIKYEIVQTLTKSGTAASIFGDSYWLRLLNYERDGRFYVSSENVVAFEGDN</sequence>
<dbReference type="FunCoup" id="T1G7U3">
    <property type="interactions" value="1863"/>
</dbReference>
<dbReference type="SUPFAM" id="SSF48371">
    <property type="entry name" value="ARM repeat"/>
    <property type="match status" value="1"/>
</dbReference>
<reference evidence="3 5" key="2">
    <citation type="journal article" date="2013" name="Nature">
        <title>Insights into bilaterian evolution from three spiralian genomes.</title>
        <authorList>
            <person name="Simakov O."/>
            <person name="Marletaz F."/>
            <person name="Cho S.J."/>
            <person name="Edsinger-Gonzales E."/>
            <person name="Havlak P."/>
            <person name="Hellsten U."/>
            <person name="Kuo D.H."/>
            <person name="Larsson T."/>
            <person name="Lv J."/>
            <person name="Arendt D."/>
            <person name="Savage R."/>
            <person name="Osoegawa K."/>
            <person name="de Jong P."/>
            <person name="Grimwood J."/>
            <person name="Chapman J.A."/>
            <person name="Shapiro H."/>
            <person name="Aerts A."/>
            <person name="Otillar R.P."/>
            <person name="Terry A.Y."/>
            <person name="Boore J.L."/>
            <person name="Grigoriev I.V."/>
            <person name="Lindberg D.R."/>
            <person name="Seaver E.C."/>
            <person name="Weisblat D.A."/>
            <person name="Putnam N.H."/>
            <person name="Rokhsar D.S."/>
        </authorList>
    </citation>
    <scope>NUCLEOTIDE SEQUENCE</scope>
</reference>
<dbReference type="EnsemblMetazoa" id="HelroT90681">
    <property type="protein sequence ID" value="HelroP90681"/>
    <property type="gene ID" value="HelroG90681"/>
</dbReference>
<dbReference type="InterPro" id="IPR016024">
    <property type="entry name" value="ARM-type_fold"/>
</dbReference>
<dbReference type="RefSeq" id="XP_009030973.1">
    <property type="nucleotide sequence ID" value="XM_009032725.1"/>
</dbReference>
<evidence type="ECO:0000256" key="1">
    <source>
        <dbReference type="ARBA" id="ARBA00006823"/>
    </source>
</evidence>
<name>T1G7U3_HELRO</name>
<dbReference type="eggNOG" id="KOG4413">
    <property type="taxonomic scope" value="Eukaryota"/>
</dbReference>
<dbReference type="Proteomes" id="UP000015101">
    <property type="component" value="Unassembled WGS sequence"/>
</dbReference>
<dbReference type="GO" id="GO:0043248">
    <property type="term" value="P:proteasome assembly"/>
    <property type="evidence" value="ECO:0007669"/>
    <property type="project" value="InterPro"/>
</dbReference>
<accession>T1G7U3</accession>
<organism evidence="4 5">
    <name type="scientific">Helobdella robusta</name>
    <name type="common">Californian leech</name>
    <dbReference type="NCBI Taxonomy" id="6412"/>
    <lineage>
        <taxon>Eukaryota</taxon>
        <taxon>Metazoa</taxon>
        <taxon>Spiralia</taxon>
        <taxon>Lophotrochozoa</taxon>
        <taxon>Annelida</taxon>
        <taxon>Clitellata</taxon>
        <taxon>Hirudinea</taxon>
        <taxon>Rhynchobdellida</taxon>
        <taxon>Glossiphoniidae</taxon>
        <taxon>Helobdella</taxon>
    </lineage>
</organism>
<dbReference type="GeneID" id="20217140"/>
<evidence type="ECO:0000256" key="2">
    <source>
        <dbReference type="ARBA" id="ARBA00014933"/>
    </source>
</evidence>
<proteinExistence type="inferred from homology"/>
<dbReference type="InterPro" id="IPR019538">
    <property type="entry name" value="PSMD5"/>
</dbReference>
<comment type="similarity">
    <text evidence="1">Belongs to the proteasome subunit S5B/HSM3 family.</text>
</comment>